<dbReference type="PROSITE" id="PS00287">
    <property type="entry name" value="CYSTATIN"/>
    <property type="match status" value="1"/>
</dbReference>
<evidence type="ECO:0000256" key="3">
    <source>
        <dbReference type="ARBA" id="ARBA00022704"/>
    </source>
</evidence>
<dbReference type="InterPro" id="IPR046350">
    <property type="entry name" value="Cystatin_sf"/>
</dbReference>
<keyword evidence="3" id="KW-0789">Thiol protease inhibitor</keyword>
<dbReference type="CDD" id="cd00042">
    <property type="entry name" value="CY"/>
    <property type="match status" value="1"/>
</dbReference>
<evidence type="ECO:0000313" key="7">
    <source>
        <dbReference type="Proteomes" id="UP000244336"/>
    </source>
</evidence>
<proteinExistence type="inferred from homology"/>
<evidence type="ECO:0000256" key="2">
    <source>
        <dbReference type="ARBA" id="ARBA00022690"/>
    </source>
</evidence>
<dbReference type="PANTHER" id="PTHR47116">
    <property type="entry name" value="PHLOEM FILAMENT PROTEIN"/>
    <property type="match status" value="1"/>
</dbReference>
<dbReference type="Gene3D" id="3.10.450.10">
    <property type="match status" value="1"/>
</dbReference>
<keyword evidence="2" id="KW-0646">Protease inhibitor</keyword>
<reference evidence="6 7" key="1">
    <citation type="submission" date="2018-04" db="EMBL/GenBank/DDBJ databases">
        <title>WGS assembly of Panicum hallii var. hallii HAL2.</title>
        <authorList>
            <person name="Lovell J."/>
            <person name="Jenkins J."/>
            <person name="Lowry D."/>
            <person name="Mamidi S."/>
            <person name="Sreedasyam A."/>
            <person name="Weng X."/>
            <person name="Barry K."/>
            <person name="Bonette J."/>
            <person name="Campitelli B."/>
            <person name="Daum C."/>
            <person name="Gordon S."/>
            <person name="Gould B."/>
            <person name="Lipzen A."/>
            <person name="MacQueen A."/>
            <person name="Palacio-Mejia J."/>
            <person name="Plott C."/>
            <person name="Shakirov E."/>
            <person name="Shu S."/>
            <person name="Yoshinaga Y."/>
            <person name="Zane M."/>
            <person name="Rokhsar D."/>
            <person name="Grimwood J."/>
            <person name="Schmutz J."/>
            <person name="Juenger T."/>
        </authorList>
    </citation>
    <scope>NUCLEOTIDE SEQUENCE [LARGE SCALE GENOMIC DNA]</scope>
    <source>
        <strain evidence="7">cv. HAL2</strain>
    </source>
</reference>
<feature type="region of interest" description="Disordered" evidence="4">
    <location>
        <begin position="1"/>
        <end position="95"/>
    </location>
</feature>
<dbReference type="AlphaFoldDB" id="A0A2T7CAX4"/>
<feature type="compositionally biased region" description="Basic residues" evidence="4">
    <location>
        <begin position="57"/>
        <end position="69"/>
    </location>
</feature>
<name>A0A2T7CAX4_9POAL</name>
<dbReference type="Proteomes" id="UP000244336">
    <property type="component" value="Chromosome 9"/>
</dbReference>
<feature type="compositionally biased region" description="Pro residues" evidence="4">
    <location>
        <begin position="34"/>
        <end position="56"/>
    </location>
</feature>
<protein>
    <recommendedName>
        <fullName evidence="5">Cystatin domain-containing protein</fullName>
    </recommendedName>
</protein>
<accession>A0A2T7CAX4</accession>
<dbReference type="SUPFAM" id="SSF54403">
    <property type="entry name" value="Cystatin/monellin"/>
    <property type="match status" value="1"/>
</dbReference>
<comment type="similarity">
    <text evidence="1">Belongs to the cystatin family. Phytocystatin subfamily.</text>
</comment>
<dbReference type="STRING" id="1504633.A0A2T7CAX4"/>
<organism evidence="6 7">
    <name type="scientific">Panicum hallii var. hallii</name>
    <dbReference type="NCBI Taxonomy" id="1504633"/>
    <lineage>
        <taxon>Eukaryota</taxon>
        <taxon>Viridiplantae</taxon>
        <taxon>Streptophyta</taxon>
        <taxon>Embryophyta</taxon>
        <taxon>Tracheophyta</taxon>
        <taxon>Spermatophyta</taxon>
        <taxon>Magnoliopsida</taxon>
        <taxon>Liliopsida</taxon>
        <taxon>Poales</taxon>
        <taxon>Poaceae</taxon>
        <taxon>PACMAD clade</taxon>
        <taxon>Panicoideae</taxon>
        <taxon>Panicodae</taxon>
        <taxon>Paniceae</taxon>
        <taxon>Panicinae</taxon>
        <taxon>Panicum</taxon>
        <taxon>Panicum sect. Panicum</taxon>
    </lineage>
</organism>
<feature type="domain" description="Cystatin" evidence="5">
    <location>
        <begin position="86"/>
        <end position="178"/>
    </location>
</feature>
<sequence length="182" mass="19776">MHRLRRQAKQQSRLPDLPTVARGKTSTSSLLNPKPTPPPPPPPIRPWPDPSSPPPPRRPRRSRRLRRPARAALGGGGGGVGRGTGPRVGGWSAIPDVSDPHIQELGGWALGQAKRARLAGEGLRFRRVVRGEQQVVAGMNYRLYVDAADAAGRSAPYVAVVYEQGWTSTRELTSFNKAPRAH</sequence>
<evidence type="ECO:0000256" key="1">
    <source>
        <dbReference type="ARBA" id="ARBA00007233"/>
    </source>
</evidence>
<evidence type="ECO:0000313" key="6">
    <source>
        <dbReference type="EMBL" id="PUZ40489.1"/>
    </source>
</evidence>
<keyword evidence="7" id="KW-1185">Reference proteome</keyword>
<dbReference type="EMBL" id="CM009757">
    <property type="protein sequence ID" value="PUZ40489.1"/>
    <property type="molecule type" value="Genomic_DNA"/>
</dbReference>
<dbReference type="InterPro" id="IPR000010">
    <property type="entry name" value="Cystatin_dom"/>
</dbReference>
<evidence type="ECO:0000259" key="5">
    <source>
        <dbReference type="SMART" id="SM00043"/>
    </source>
</evidence>
<dbReference type="Gramene" id="PUZ40489">
    <property type="protein sequence ID" value="PUZ40489"/>
    <property type="gene ID" value="GQ55_9G428400"/>
</dbReference>
<dbReference type="InterPro" id="IPR018073">
    <property type="entry name" value="Prot_inh_cystat_CS"/>
</dbReference>
<dbReference type="OrthoDB" id="2016588at2759"/>
<dbReference type="SMART" id="SM00043">
    <property type="entry name" value="CY"/>
    <property type="match status" value="1"/>
</dbReference>
<evidence type="ECO:0000256" key="4">
    <source>
        <dbReference type="SAM" id="MobiDB-lite"/>
    </source>
</evidence>
<feature type="compositionally biased region" description="Gly residues" evidence="4">
    <location>
        <begin position="73"/>
        <end position="88"/>
    </location>
</feature>
<gene>
    <name evidence="6" type="ORF">GQ55_9G428400</name>
</gene>
<dbReference type="Pfam" id="PF16845">
    <property type="entry name" value="SQAPI"/>
    <property type="match status" value="1"/>
</dbReference>
<dbReference type="GO" id="GO:0004869">
    <property type="term" value="F:cysteine-type endopeptidase inhibitor activity"/>
    <property type="evidence" value="ECO:0007669"/>
    <property type="project" value="UniProtKB-KW"/>
</dbReference>
<dbReference type="InterPro" id="IPR027214">
    <property type="entry name" value="Cystatin"/>
</dbReference>